<evidence type="ECO:0000313" key="1">
    <source>
        <dbReference type="EMBL" id="MPM76043.1"/>
    </source>
</evidence>
<dbReference type="AlphaFoldDB" id="A0A645CGK7"/>
<proteinExistence type="predicted"/>
<organism evidence="1">
    <name type="scientific">bioreactor metagenome</name>
    <dbReference type="NCBI Taxonomy" id="1076179"/>
    <lineage>
        <taxon>unclassified sequences</taxon>
        <taxon>metagenomes</taxon>
        <taxon>ecological metagenomes</taxon>
    </lineage>
</organism>
<accession>A0A645CGK7</accession>
<reference evidence="1" key="1">
    <citation type="submission" date="2019-08" db="EMBL/GenBank/DDBJ databases">
        <authorList>
            <person name="Kucharzyk K."/>
            <person name="Murdoch R.W."/>
            <person name="Higgins S."/>
            <person name="Loffler F."/>
        </authorList>
    </citation>
    <scope>NUCLEOTIDE SEQUENCE</scope>
</reference>
<dbReference type="EMBL" id="VSSQ01027034">
    <property type="protein sequence ID" value="MPM76043.1"/>
    <property type="molecule type" value="Genomic_DNA"/>
</dbReference>
<protein>
    <submittedName>
        <fullName evidence="1">Uncharacterized protein</fullName>
    </submittedName>
</protein>
<sequence>MIVQQRGAPFQRKGNSVAQAEIKSQSESSAQEAFAILPEVFQVVCPGVEGVGLVVLKTVGIGSPSKEIGIYHPVGIKSCEQRCQVQYQVQVSLYEFEIVHLGGGYPASFSLPSRGAEAHPERGAEVVP</sequence>
<gene>
    <name evidence="1" type="ORF">SDC9_123038</name>
</gene>
<name>A0A645CGK7_9ZZZZ</name>
<comment type="caution">
    <text evidence="1">The sequence shown here is derived from an EMBL/GenBank/DDBJ whole genome shotgun (WGS) entry which is preliminary data.</text>
</comment>